<evidence type="ECO:0000256" key="8">
    <source>
        <dbReference type="SAM" id="Phobius"/>
    </source>
</evidence>
<dbReference type="FunFam" id="2.10.25.10:FF:000004">
    <property type="entry name" value="Neurogenic locus notch 1"/>
    <property type="match status" value="1"/>
</dbReference>
<dbReference type="PROSITE" id="PS50026">
    <property type="entry name" value="EGF_3"/>
    <property type="match status" value="1"/>
</dbReference>
<keyword evidence="2" id="KW-0732">Signal</keyword>
<dbReference type="PROSITE" id="PS01187">
    <property type="entry name" value="EGF_CA"/>
    <property type="match status" value="1"/>
</dbReference>
<dbReference type="InterPro" id="IPR018097">
    <property type="entry name" value="EGF_Ca-bd_CS"/>
</dbReference>
<feature type="disulfide bond" evidence="6">
    <location>
        <begin position="87"/>
        <end position="96"/>
    </location>
</feature>
<keyword evidence="8" id="KW-0472">Membrane</keyword>
<feature type="compositionally biased region" description="Polar residues" evidence="7">
    <location>
        <begin position="311"/>
        <end position="323"/>
    </location>
</feature>
<dbReference type="PROSITE" id="PS00010">
    <property type="entry name" value="ASX_HYDROXYL"/>
    <property type="match status" value="1"/>
</dbReference>
<feature type="domain" description="EGF-like" evidence="9">
    <location>
        <begin position="61"/>
        <end position="97"/>
    </location>
</feature>
<name>A0AAN8XF02_HALRR</name>
<dbReference type="GO" id="GO:0005509">
    <property type="term" value="F:calcium ion binding"/>
    <property type="evidence" value="ECO:0007669"/>
    <property type="project" value="InterPro"/>
</dbReference>
<dbReference type="PANTHER" id="PTHR24033">
    <property type="entry name" value="EGF-LIKE DOMAIN-CONTAINING PROTEIN"/>
    <property type="match status" value="1"/>
</dbReference>
<evidence type="ECO:0000259" key="9">
    <source>
        <dbReference type="PROSITE" id="PS50026"/>
    </source>
</evidence>
<evidence type="ECO:0000256" key="7">
    <source>
        <dbReference type="SAM" id="MobiDB-lite"/>
    </source>
</evidence>
<sequence length="369" mass="39613">MTNVSKWGHVTSIQNVTNGCHPPDSCSNETCVAPLTCRASWTQNPCGCEPGFHLAGGFCQDIDECVYRPCLNGGTCHNRIPGYQCMCSKLHAGEHCQWRHLNQDPYSFTPSMAIAVLTLSLVVVVVVGVLLTIWIHRSRASGTGSLRSAGAELVTDVGSFSGAIESQLSPGKTEGLKNKEELVLLEAIQIGLAAKTSSPEKIQETRQPALLLARSNLVCGTFPGKHSHITSSVESVRDKTGTGATTAPAVRRKSLDTARNILIGSLTKKTKPSILSAGKNTSPGVFSIYATTPDVAQDDLRAYAYEGEGSPTGSLTSTFQGLRSESLESENARPLLPEYDEIFDLLKELRDAITPNDLKGDISRQDDSH</sequence>
<dbReference type="InterPro" id="IPR001881">
    <property type="entry name" value="EGF-like_Ca-bd_dom"/>
</dbReference>
<keyword evidence="11" id="KW-1185">Reference proteome</keyword>
<evidence type="ECO:0000256" key="4">
    <source>
        <dbReference type="ARBA" id="ARBA00023157"/>
    </source>
</evidence>
<evidence type="ECO:0000313" key="10">
    <source>
        <dbReference type="EMBL" id="KAK7080328.1"/>
    </source>
</evidence>
<comment type="caution">
    <text evidence="6">Lacks conserved residue(s) required for the propagation of feature annotation.</text>
</comment>
<dbReference type="InterPro" id="IPR000742">
    <property type="entry name" value="EGF"/>
</dbReference>
<dbReference type="AlphaFoldDB" id="A0AAN8XF02"/>
<keyword evidence="1 6" id="KW-0245">EGF-like domain</keyword>
<proteinExistence type="predicted"/>
<dbReference type="SMART" id="SM00179">
    <property type="entry name" value="EGF_CA"/>
    <property type="match status" value="1"/>
</dbReference>
<gene>
    <name evidence="10" type="ORF">SK128_017659</name>
</gene>
<evidence type="ECO:0000256" key="3">
    <source>
        <dbReference type="ARBA" id="ARBA00022737"/>
    </source>
</evidence>
<dbReference type="CDD" id="cd00054">
    <property type="entry name" value="EGF_CA"/>
    <property type="match status" value="1"/>
</dbReference>
<dbReference type="InterPro" id="IPR000152">
    <property type="entry name" value="EGF-type_Asp/Asn_hydroxyl_site"/>
</dbReference>
<dbReference type="Proteomes" id="UP001381693">
    <property type="component" value="Unassembled WGS sequence"/>
</dbReference>
<dbReference type="SMART" id="SM00181">
    <property type="entry name" value="EGF"/>
    <property type="match status" value="2"/>
</dbReference>
<keyword evidence="4 6" id="KW-1015">Disulfide bond</keyword>
<feature type="non-terminal residue" evidence="10">
    <location>
        <position position="369"/>
    </location>
</feature>
<keyword evidence="5" id="KW-0325">Glycoprotein</keyword>
<comment type="caution">
    <text evidence="10">The sequence shown here is derived from an EMBL/GenBank/DDBJ whole genome shotgun (WGS) entry which is preliminary data.</text>
</comment>
<dbReference type="Gene3D" id="2.10.25.10">
    <property type="entry name" value="Laminin"/>
    <property type="match status" value="2"/>
</dbReference>
<keyword evidence="3" id="KW-0677">Repeat</keyword>
<dbReference type="EMBL" id="JAXCGZ010005984">
    <property type="protein sequence ID" value="KAK7080328.1"/>
    <property type="molecule type" value="Genomic_DNA"/>
</dbReference>
<evidence type="ECO:0000313" key="11">
    <source>
        <dbReference type="Proteomes" id="UP001381693"/>
    </source>
</evidence>
<protein>
    <recommendedName>
        <fullName evidence="9">EGF-like domain-containing protein</fullName>
    </recommendedName>
</protein>
<dbReference type="InterPro" id="IPR051830">
    <property type="entry name" value="NOTCH_homolog"/>
</dbReference>
<accession>A0AAN8XF02</accession>
<dbReference type="SUPFAM" id="SSF57196">
    <property type="entry name" value="EGF/Laminin"/>
    <property type="match status" value="1"/>
</dbReference>
<feature type="transmembrane region" description="Helical" evidence="8">
    <location>
        <begin position="112"/>
        <end position="135"/>
    </location>
</feature>
<evidence type="ECO:0000256" key="6">
    <source>
        <dbReference type="PROSITE-ProRule" id="PRU00076"/>
    </source>
</evidence>
<keyword evidence="8" id="KW-0812">Transmembrane</keyword>
<dbReference type="PROSITE" id="PS00022">
    <property type="entry name" value="EGF_1"/>
    <property type="match status" value="1"/>
</dbReference>
<feature type="region of interest" description="Disordered" evidence="7">
    <location>
        <begin position="307"/>
        <end position="330"/>
    </location>
</feature>
<evidence type="ECO:0000256" key="5">
    <source>
        <dbReference type="ARBA" id="ARBA00023180"/>
    </source>
</evidence>
<evidence type="ECO:0000256" key="2">
    <source>
        <dbReference type="ARBA" id="ARBA00022729"/>
    </source>
</evidence>
<reference evidence="10 11" key="1">
    <citation type="submission" date="2023-11" db="EMBL/GenBank/DDBJ databases">
        <title>Halocaridina rubra genome assembly.</title>
        <authorList>
            <person name="Smith C."/>
        </authorList>
    </citation>
    <scope>NUCLEOTIDE SEQUENCE [LARGE SCALE GENOMIC DNA]</scope>
    <source>
        <strain evidence="10">EP-1</strain>
        <tissue evidence="10">Whole</tissue>
    </source>
</reference>
<keyword evidence="8" id="KW-1133">Transmembrane helix</keyword>
<organism evidence="10 11">
    <name type="scientific">Halocaridina rubra</name>
    <name type="common">Hawaiian red shrimp</name>
    <dbReference type="NCBI Taxonomy" id="373956"/>
    <lineage>
        <taxon>Eukaryota</taxon>
        <taxon>Metazoa</taxon>
        <taxon>Ecdysozoa</taxon>
        <taxon>Arthropoda</taxon>
        <taxon>Crustacea</taxon>
        <taxon>Multicrustacea</taxon>
        <taxon>Malacostraca</taxon>
        <taxon>Eumalacostraca</taxon>
        <taxon>Eucarida</taxon>
        <taxon>Decapoda</taxon>
        <taxon>Pleocyemata</taxon>
        <taxon>Caridea</taxon>
        <taxon>Atyoidea</taxon>
        <taxon>Atyidae</taxon>
        <taxon>Halocaridina</taxon>
    </lineage>
</organism>
<evidence type="ECO:0000256" key="1">
    <source>
        <dbReference type="ARBA" id="ARBA00022536"/>
    </source>
</evidence>